<proteinExistence type="predicted"/>
<dbReference type="PROSITE" id="PS51688">
    <property type="entry name" value="ICA"/>
    <property type="match status" value="1"/>
</dbReference>
<reference evidence="3" key="1">
    <citation type="journal article" date="2020" name="Nature">
        <title>Giant virus diversity and host interactions through global metagenomics.</title>
        <authorList>
            <person name="Schulz F."/>
            <person name="Roux S."/>
            <person name="Paez-Espino D."/>
            <person name="Jungbluth S."/>
            <person name="Walsh D.A."/>
            <person name="Denef V.J."/>
            <person name="McMahon K.D."/>
            <person name="Konstantinidis K.T."/>
            <person name="Eloe-Fadrosh E.A."/>
            <person name="Kyrpides N.C."/>
            <person name="Woyke T."/>
        </authorList>
    </citation>
    <scope>NUCLEOTIDE SEQUENCE</scope>
    <source>
        <strain evidence="3">GVMAG-S-3300012919-55</strain>
    </source>
</reference>
<sequence>MSDSVFIASLDDIKGGEQLQEDVQTIWDNLETVKSFNQSTNIIIDVDDSTFNVNVDITGDQNLYIEGDISTNGNLCVNGDSSFNGDLIINGDICLNSNVTISGELTATTVNLEYLNVDQINNYIVVNSTLEIAEDISCGGKMNVVGISCESNVDICGNLDICGNVDISGDVTINGNITANTLSINDFNYLTLQNVSISNDLLVYHNVDILSNLVVSQDISAGNLELSNNLIIANNATINNDTFIHGNLDVYGDCYFRDNIILDKAIVFSEDFDVSNNLTVNGTSTLMGETTIESTLNINGGSFDVANALECRGGVHPYLNLLGELFVTGNAIFYADIRCLNINVHNIANFFDDVYFNSSTVKFTSSTTLSVLCPSTFSGTTIFNTKPVFNSDIEFTNSVSFDDVVEFTNDVNFTNSSRKVSIEGDLDANTITASSYQDSDDRLKDNEIVITNALETIMKLNPQIYDKYSNLDKTGISFKESGLIAQEIYYQAPELRHLIRLGKEKINGNAYDTTPTPVEIELSYNDLQNDLDYSNYGWSSQNPSSLSYLGLIPYLIKGSQELKLENDSLKSTITNLQTDVSNLQVELSEIKNIIQGLME</sequence>
<evidence type="ECO:0000259" key="2">
    <source>
        <dbReference type="PROSITE" id="PS51688"/>
    </source>
</evidence>
<dbReference type="SUPFAM" id="SSF51161">
    <property type="entry name" value="Trimeric LpxA-like enzymes"/>
    <property type="match status" value="1"/>
</dbReference>
<dbReference type="AlphaFoldDB" id="A0A6C0KMW2"/>
<dbReference type="Gene3D" id="2.160.10.10">
    <property type="entry name" value="Hexapeptide repeat proteins"/>
    <property type="match status" value="1"/>
</dbReference>
<feature type="coiled-coil region" evidence="1">
    <location>
        <begin position="559"/>
        <end position="593"/>
    </location>
</feature>
<organism evidence="3">
    <name type="scientific">viral metagenome</name>
    <dbReference type="NCBI Taxonomy" id="1070528"/>
    <lineage>
        <taxon>unclassified sequences</taxon>
        <taxon>metagenomes</taxon>
        <taxon>organismal metagenomes</taxon>
    </lineage>
</organism>
<dbReference type="InterPro" id="IPR011004">
    <property type="entry name" value="Trimer_LpxA-like_sf"/>
</dbReference>
<protein>
    <recommendedName>
        <fullName evidence="2">Peptidase S74 domain-containing protein</fullName>
    </recommendedName>
</protein>
<feature type="domain" description="Peptidase S74" evidence="2">
    <location>
        <begin position="439"/>
        <end position="573"/>
    </location>
</feature>
<name>A0A6C0KMW2_9ZZZZ</name>
<accession>A0A6C0KMW2</accession>
<dbReference type="Pfam" id="PF13884">
    <property type="entry name" value="Peptidase_S74"/>
    <property type="match status" value="1"/>
</dbReference>
<keyword evidence="1" id="KW-0175">Coiled coil</keyword>
<evidence type="ECO:0000256" key="1">
    <source>
        <dbReference type="SAM" id="Coils"/>
    </source>
</evidence>
<dbReference type="InterPro" id="IPR030392">
    <property type="entry name" value="S74_ICA"/>
</dbReference>
<dbReference type="EMBL" id="MN740917">
    <property type="protein sequence ID" value="QHU17694.1"/>
    <property type="molecule type" value="Genomic_DNA"/>
</dbReference>
<evidence type="ECO:0000313" key="3">
    <source>
        <dbReference type="EMBL" id="QHU17694.1"/>
    </source>
</evidence>